<reference evidence="7" key="1">
    <citation type="submission" date="2021-04" db="EMBL/GenBank/DDBJ databases">
        <title>Pseudonocardia sp. nov., isolated from sandy soil of mangrove forest.</title>
        <authorList>
            <person name="Zan Z."/>
            <person name="Huang R."/>
            <person name="Liu W."/>
        </authorList>
    </citation>
    <scope>NUCLEOTIDE SEQUENCE</scope>
    <source>
        <strain evidence="7">S2-4</strain>
    </source>
</reference>
<keyword evidence="6" id="KW-0067">ATP-binding</keyword>
<evidence type="ECO:0000256" key="3">
    <source>
        <dbReference type="ARBA" id="ARBA00022857"/>
    </source>
</evidence>
<keyword evidence="1 6" id="KW-0808">Transferase</keyword>
<feature type="active site" description="Proton acceptor" evidence="6">
    <location>
        <position position="73"/>
    </location>
</feature>
<comment type="function">
    <text evidence="6">Involved in the regulation of the intracellular balance of NAD and NADP, and is a key enzyme in the biosynthesis of NADP. Catalyzes specifically the phosphorylation on 2'-hydroxyl of the adenosine moiety of NAD to yield NADP.</text>
</comment>
<dbReference type="InterPro" id="IPR017437">
    <property type="entry name" value="ATP-NAD_kinase_PpnK-typ_C"/>
</dbReference>
<dbReference type="EMBL" id="JAGSOV010000046">
    <property type="protein sequence ID" value="MCO1657750.1"/>
    <property type="molecule type" value="Genomic_DNA"/>
</dbReference>
<organism evidence="7 8">
    <name type="scientific">Pseudonocardia humida</name>
    <dbReference type="NCBI Taxonomy" id="2800819"/>
    <lineage>
        <taxon>Bacteria</taxon>
        <taxon>Bacillati</taxon>
        <taxon>Actinomycetota</taxon>
        <taxon>Actinomycetes</taxon>
        <taxon>Pseudonocardiales</taxon>
        <taxon>Pseudonocardiaceae</taxon>
        <taxon>Pseudonocardia</taxon>
    </lineage>
</organism>
<keyword evidence="6" id="KW-0963">Cytoplasm</keyword>
<evidence type="ECO:0000313" key="8">
    <source>
        <dbReference type="Proteomes" id="UP001165283"/>
    </source>
</evidence>
<keyword evidence="6" id="KW-0547">Nucleotide-binding</keyword>
<proteinExistence type="inferred from homology"/>
<comment type="catalytic activity">
    <reaction evidence="5 6">
        <text>NAD(+) + ATP = ADP + NADP(+) + H(+)</text>
        <dbReference type="Rhea" id="RHEA:18629"/>
        <dbReference type="ChEBI" id="CHEBI:15378"/>
        <dbReference type="ChEBI" id="CHEBI:30616"/>
        <dbReference type="ChEBI" id="CHEBI:57540"/>
        <dbReference type="ChEBI" id="CHEBI:58349"/>
        <dbReference type="ChEBI" id="CHEBI:456216"/>
        <dbReference type="EC" id="2.7.1.23"/>
    </reaction>
</comment>
<gene>
    <name evidence="6" type="primary">nadK</name>
    <name evidence="7" type="ORF">KDL28_22055</name>
</gene>
<dbReference type="PANTHER" id="PTHR20275:SF0">
    <property type="entry name" value="NAD KINASE"/>
    <property type="match status" value="1"/>
</dbReference>
<feature type="binding site" evidence="6">
    <location>
        <position position="208"/>
    </location>
    <ligand>
        <name>NAD(+)</name>
        <dbReference type="ChEBI" id="CHEBI:57540"/>
    </ligand>
</feature>
<dbReference type="SUPFAM" id="SSF111331">
    <property type="entry name" value="NAD kinase/diacylglycerol kinase-like"/>
    <property type="match status" value="1"/>
</dbReference>
<evidence type="ECO:0000256" key="2">
    <source>
        <dbReference type="ARBA" id="ARBA00022777"/>
    </source>
</evidence>
<keyword evidence="2 6" id="KW-0418">Kinase</keyword>
<dbReference type="GO" id="GO:0016301">
    <property type="term" value="F:kinase activity"/>
    <property type="evidence" value="ECO:0007669"/>
    <property type="project" value="UniProtKB-KW"/>
</dbReference>
<keyword evidence="4 6" id="KW-0520">NAD</keyword>
<evidence type="ECO:0000256" key="1">
    <source>
        <dbReference type="ARBA" id="ARBA00022679"/>
    </source>
</evidence>
<feature type="binding site" evidence="6">
    <location>
        <position position="171"/>
    </location>
    <ligand>
        <name>NAD(+)</name>
        <dbReference type="ChEBI" id="CHEBI:57540"/>
    </ligand>
</feature>
<dbReference type="Gene3D" id="2.60.200.30">
    <property type="entry name" value="Probable inorganic polyphosphate/atp-NAD kinase, domain 2"/>
    <property type="match status" value="1"/>
</dbReference>
<dbReference type="RefSeq" id="WP_252441397.1">
    <property type="nucleotide sequence ID" value="NZ_JAGSOV010000046.1"/>
</dbReference>
<protein>
    <recommendedName>
        <fullName evidence="6">NAD kinase</fullName>
        <ecNumber evidence="6">2.7.1.23</ecNumber>
    </recommendedName>
    <alternativeName>
        <fullName evidence="6">ATP-dependent NAD kinase</fullName>
    </alternativeName>
</protein>
<keyword evidence="3 6" id="KW-0521">NADP</keyword>
<keyword evidence="8" id="KW-1185">Reference proteome</keyword>
<sequence>MTPSAPDLAVGLVLHPRNDVSGSLDRALAWARSHDVGVLGREVDRARLPDGVAALPDADFARRVKGVLSLGGDGTMLGALRLVADRPEPVPVLGVNHGNLGFLTEVSPAELEGALARLVAGEFSVESRGALRVDDGDGPRLVAFNDMVLRGTRGAMSAELVVGADHFGRYRADALIVATPTGSTAYNYAAGGPVVSPSAQTVVVTPVAPMSGISRALVLGPDEPVVLRPDAGHPATLEADGAEHLEVPGGSAVRIDYVPDAAHIVRFDPARHARRNRVQLSLLDLPLRPDQLLDLVPAHIRAERGLRVPDPPQ</sequence>
<dbReference type="Pfam" id="PF01513">
    <property type="entry name" value="NAD_kinase"/>
    <property type="match status" value="1"/>
</dbReference>
<accession>A0ABT1A437</accession>
<name>A0ABT1A437_9PSEU</name>
<evidence type="ECO:0000313" key="7">
    <source>
        <dbReference type="EMBL" id="MCO1657750.1"/>
    </source>
</evidence>
<feature type="binding site" evidence="6">
    <location>
        <begin position="145"/>
        <end position="146"/>
    </location>
    <ligand>
        <name>NAD(+)</name>
        <dbReference type="ChEBI" id="CHEBI:57540"/>
    </ligand>
</feature>
<comment type="caution">
    <text evidence="7">The sequence shown here is derived from an EMBL/GenBank/DDBJ whole genome shotgun (WGS) entry which is preliminary data.</text>
</comment>
<comment type="subcellular location">
    <subcellularLocation>
        <location evidence="6">Cytoplasm</location>
    </subcellularLocation>
</comment>
<dbReference type="InterPro" id="IPR016064">
    <property type="entry name" value="NAD/diacylglycerol_kinase_sf"/>
</dbReference>
<dbReference type="HAMAP" id="MF_00361">
    <property type="entry name" value="NAD_kinase"/>
    <property type="match status" value="1"/>
</dbReference>
<feature type="binding site" evidence="6">
    <location>
        <begin position="73"/>
        <end position="74"/>
    </location>
    <ligand>
        <name>NAD(+)</name>
        <dbReference type="ChEBI" id="CHEBI:57540"/>
    </ligand>
</feature>
<dbReference type="Proteomes" id="UP001165283">
    <property type="component" value="Unassembled WGS sequence"/>
</dbReference>
<evidence type="ECO:0000256" key="5">
    <source>
        <dbReference type="ARBA" id="ARBA00047925"/>
    </source>
</evidence>
<dbReference type="InterPro" id="IPR002504">
    <property type="entry name" value="NADK"/>
</dbReference>
<dbReference type="EC" id="2.7.1.23" evidence="6"/>
<dbReference type="Pfam" id="PF20143">
    <property type="entry name" value="NAD_kinase_C"/>
    <property type="match status" value="1"/>
</dbReference>
<dbReference type="PANTHER" id="PTHR20275">
    <property type="entry name" value="NAD KINASE"/>
    <property type="match status" value="1"/>
</dbReference>
<evidence type="ECO:0000256" key="4">
    <source>
        <dbReference type="ARBA" id="ARBA00023027"/>
    </source>
</evidence>
<comment type="cofactor">
    <cofactor evidence="6">
        <name>a divalent metal cation</name>
        <dbReference type="ChEBI" id="CHEBI:60240"/>
    </cofactor>
</comment>
<comment type="similarity">
    <text evidence="6">Belongs to the NAD kinase family.</text>
</comment>
<comment type="caution">
    <text evidence="6">Lacks conserved residue(s) required for the propagation of feature annotation.</text>
</comment>
<evidence type="ECO:0000256" key="6">
    <source>
        <dbReference type="HAMAP-Rule" id="MF_00361"/>
    </source>
</evidence>
<dbReference type="Gene3D" id="3.40.50.10330">
    <property type="entry name" value="Probable inorganic polyphosphate/atp-NAD kinase, domain 1"/>
    <property type="match status" value="1"/>
</dbReference>
<feature type="binding site" evidence="6">
    <location>
        <position position="173"/>
    </location>
    <ligand>
        <name>NAD(+)</name>
        <dbReference type="ChEBI" id="CHEBI:57540"/>
    </ligand>
</feature>
<dbReference type="InterPro" id="IPR017438">
    <property type="entry name" value="ATP-NAD_kinase_N"/>
</dbReference>